<accession>A0A1J4MA85</accession>
<dbReference type="InterPro" id="IPR014876">
    <property type="entry name" value="DEK_C"/>
</dbReference>
<dbReference type="OrthoDB" id="361877at2759"/>
<feature type="compositionally biased region" description="Acidic residues" evidence="1">
    <location>
        <begin position="115"/>
        <end position="124"/>
    </location>
</feature>
<gene>
    <name evidence="3" type="ORF">cand_025530</name>
</gene>
<evidence type="ECO:0000313" key="3">
    <source>
        <dbReference type="EMBL" id="OII71137.1"/>
    </source>
</evidence>
<evidence type="ECO:0000256" key="1">
    <source>
        <dbReference type="SAM" id="MobiDB-lite"/>
    </source>
</evidence>
<comment type="caution">
    <text evidence="3">The sequence shown here is derived from an EMBL/GenBank/DDBJ whole genome shotgun (WGS) entry which is preliminary data.</text>
</comment>
<organism evidence="3 4">
    <name type="scientific">Cryptosporidium andersoni</name>
    <dbReference type="NCBI Taxonomy" id="117008"/>
    <lineage>
        <taxon>Eukaryota</taxon>
        <taxon>Sar</taxon>
        <taxon>Alveolata</taxon>
        <taxon>Apicomplexa</taxon>
        <taxon>Conoidasida</taxon>
        <taxon>Coccidia</taxon>
        <taxon>Eucoccidiorida</taxon>
        <taxon>Eimeriorina</taxon>
        <taxon>Cryptosporidiidae</taxon>
        <taxon>Cryptosporidium</taxon>
    </lineage>
</organism>
<dbReference type="GeneID" id="92366737"/>
<dbReference type="VEuPathDB" id="CryptoDB:cand_025530"/>
<evidence type="ECO:0000259" key="2">
    <source>
        <dbReference type="PROSITE" id="PS51998"/>
    </source>
</evidence>
<dbReference type="PROSITE" id="PS51998">
    <property type="entry name" value="DEK_C"/>
    <property type="match status" value="1"/>
</dbReference>
<dbReference type="Pfam" id="PF08766">
    <property type="entry name" value="DEK_C"/>
    <property type="match status" value="1"/>
</dbReference>
<feature type="domain" description="DEK-C" evidence="2">
    <location>
        <begin position="14"/>
        <end position="72"/>
    </location>
</feature>
<keyword evidence="4" id="KW-1185">Reference proteome</keyword>
<proteinExistence type="predicted"/>
<protein>
    <recommendedName>
        <fullName evidence="2">DEK-C domain-containing protein</fullName>
    </recommendedName>
</protein>
<name>A0A1J4MA85_9CRYT</name>
<evidence type="ECO:0000313" key="4">
    <source>
        <dbReference type="Proteomes" id="UP000186804"/>
    </source>
</evidence>
<dbReference type="EMBL" id="LRBS01000124">
    <property type="protein sequence ID" value="OII71137.1"/>
    <property type="molecule type" value="Genomic_DNA"/>
</dbReference>
<sequence length="238" mass="27110">MELIKTEESVLDNNLDMGEVEKIIRTIVTSETLDSLTSRKVREEIENQLNLLQGSLISKKLEINEIIDRVILEIQGDLEDHEPLTKKSIEYKALDKYKQEYPTDNGGEVSSEQSDYAENEEDSDKETRQKRERELEDDEENNDRSKSITKNSTKPKETSIMSIDEFLEKAQVLSLTINNSKTKLAAAPRQFSTGSVGWYYGNKVSLPVGDSDVICQLSLNCTVVGSKSWKQKSIKKRR</sequence>
<feature type="compositionally biased region" description="Basic and acidic residues" evidence="1">
    <location>
        <begin position="125"/>
        <end position="134"/>
    </location>
</feature>
<dbReference type="AlphaFoldDB" id="A0A1J4MA85"/>
<dbReference type="Proteomes" id="UP000186804">
    <property type="component" value="Unassembled WGS sequence"/>
</dbReference>
<feature type="region of interest" description="Disordered" evidence="1">
    <location>
        <begin position="100"/>
        <end position="157"/>
    </location>
</feature>
<reference evidence="3 4" key="1">
    <citation type="submission" date="2016-10" db="EMBL/GenBank/DDBJ databases">
        <title>Reductive evolution of mitochondrial metabolism and differential evolution of invasion-related proteins in Cryptosporidium.</title>
        <authorList>
            <person name="Liu S."/>
            <person name="Roellig D.M."/>
            <person name="Guo Y."/>
            <person name="Li N."/>
            <person name="Frace M.A."/>
            <person name="Tang K."/>
            <person name="Zhang L."/>
            <person name="Feng Y."/>
            <person name="Xiao L."/>
        </authorList>
    </citation>
    <scope>NUCLEOTIDE SEQUENCE [LARGE SCALE GENOMIC DNA]</scope>
    <source>
        <strain evidence="3">30847</strain>
    </source>
</reference>
<dbReference type="RefSeq" id="XP_067066505.1">
    <property type="nucleotide sequence ID" value="XM_067212782.1"/>
</dbReference>